<comment type="similarity">
    <text evidence="1 3">Belongs to the PemK/MazF family.</text>
</comment>
<evidence type="ECO:0000313" key="4">
    <source>
        <dbReference type="EMBL" id="MBF8190485.1"/>
    </source>
</evidence>
<dbReference type="PANTHER" id="PTHR33988">
    <property type="entry name" value="ENDORIBONUCLEASE MAZF-RELATED"/>
    <property type="match status" value="1"/>
</dbReference>
<reference evidence="4" key="1">
    <citation type="submission" date="2020-11" db="EMBL/GenBank/DDBJ databases">
        <title>Whole-genome analyses of Nonomuraea sp. K274.</title>
        <authorList>
            <person name="Veyisoglu A."/>
        </authorList>
    </citation>
    <scope>NUCLEOTIDE SEQUENCE</scope>
    <source>
        <strain evidence="4">K274</strain>
    </source>
</reference>
<dbReference type="InterPro" id="IPR011067">
    <property type="entry name" value="Plasmid_toxin/cell-grow_inhib"/>
</dbReference>
<keyword evidence="3" id="KW-0378">Hydrolase</keyword>
<keyword evidence="3" id="KW-0540">Nuclease</keyword>
<dbReference type="GO" id="GO:0003677">
    <property type="term" value="F:DNA binding"/>
    <property type="evidence" value="ECO:0007669"/>
    <property type="project" value="InterPro"/>
</dbReference>
<protein>
    <recommendedName>
        <fullName evidence="3">mRNA interferase</fullName>
        <ecNumber evidence="3">3.1.-.-</ecNumber>
    </recommendedName>
</protein>
<sequence>MRVIQGEIWLADLGEPTGREQGYRRPVLIVSNDDFNSAAPVKIVVPLTTTQRGWDNHIPIPTEGTGLEKPSWAMVEHVRSVSPRRFTRRIGIAHDELVREVTDWITDMI</sequence>
<dbReference type="GO" id="GO:0004521">
    <property type="term" value="F:RNA endonuclease activity"/>
    <property type="evidence" value="ECO:0007669"/>
    <property type="project" value="TreeGrafter"/>
</dbReference>
<dbReference type="SUPFAM" id="SSF50118">
    <property type="entry name" value="Cell growth inhibitor/plasmid maintenance toxic component"/>
    <property type="match status" value="1"/>
</dbReference>
<accession>A0A931AF63</accession>
<evidence type="ECO:0000256" key="1">
    <source>
        <dbReference type="ARBA" id="ARBA00007521"/>
    </source>
</evidence>
<name>A0A931AF63_9ACTN</name>
<gene>
    <name evidence="4" type="ORF">ITP53_33180</name>
</gene>
<dbReference type="GO" id="GO:0006402">
    <property type="term" value="P:mRNA catabolic process"/>
    <property type="evidence" value="ECO:0007669"/>
    <property type="project" value="TreeGrafter"/>
</dbReference>
<dbReference type="GO" id="GO:0016075">
    <property type="term" value="P:rRNA catabolic process"/>
    <property type="evidence" value="ECO:0007669"/>
    <property type="project" value="TreeGrafter"/>
</dbReference>
<dbReference type="InterPro" id="IPR003477">
    <property type="entry name" value="PemK-like"/>
</dbReference>
<organism evidence="4 5">
    <name type="scientific">Nonomuraea cypriaca</name>
    <dbReference type="NCBI Taxonomy" id="1187855"/>
    <lineage>
        <taxon>Bacteria</taxon>
        <taxon>Bacillati</taxon>
        <taxon>Actinomycetota</taxon>
        <taxon>Actinomycetes</taxon>
        <taxon>Streptosporangiales</taxon>
        <taxon>Streptosporangiaceae</taxon>
        <taxon>Nonomuraea</taxon>
    </lineage>
</organism>
<dbReference type="GO" id="GO:0016787">
    <property type="term" value="F:hydrolase activity"/>
    <property type="evidence" value="ECO:0007669"/>
    <property type="project" value="UniProtKB-KW"/>
</dbReference>
<evidence type="ECO:0000256" key="3">
    <source>
        <dbReference type="PIRNR" id="PIRNR033490"/>
    </source>
</evidence>
<evidence type="ECO:0000256" key="2">
    <source>
        <dbReference type="ARBA" id="ARBA00022649"/>
    </source>
</evidence>
<dbReference type="AlphaFoldDB" id="A0A931AF63"/>
<dbReference type="EC" id="3.1.-.-" evidence="3"/>
<evidence type="ECO:0000313" key="5">
    <source>
        <dbReference type="Proteomes" id="UP000605361"/>
    </source>
</evidence>
<dbReference type="Proteomes" id="UP000605361">
    <property type="component" value="Unassembled WGS sequence"/>
</dbReference>
<dbReference type="PANTHER" id="PTHR33988:SF2">
    <property type="entry name" value="ENDORIBONUCLEASE MAZF"/>
    <property type="match status" value="1"/>
</dbReference>
<dbReference type="RefSeq" id="WP_195899403.1">
    <property type="nucleotide sequence ID" value="NZ_JADOGI010000123.1"/>
</dbReference>
<keyword evidence="2" id="KW-1277">Toxin-antitoxin system</keyword>
<dbReference type="Pfam" id="PF02452">
    <property type="entry name" value="PemK_toxin"/>
    <property type="match status" value="1"/>
</dbReference>
<keyword evidence="5" id="KW-1185">Reference proteome</keyword>
<comment type="caution">
    <text evidence="4">The sequence shown here is derived from an EMBL/GenBank/DDBJ whole genome shotgun (WGS) entry which is preliminary data.</text>
</comment>
<proteinExistence type="inferred from homology"/>
<keyword evidence="3" id="KW-0255">Endonuclease</keyword>
<dbReference type="EMBL" id="JADOGI010000123">
    <property type="protein sequence ID" value="MBF8190485.1"/>
    <property type="molecule type" value="Genomic_DNA"/>
</dbReference>
<dbReference type="PIRSF" id="PIRSF033490">
    <property type="entry name" value="MazF"/>
    <property type="match status" value="1"/>
</dbReference>
<comment type="function">
    <text evidence="3">Toxic component of a type II toxin-antitoxin (TA) system.</text>
</comment>
<dbReference type="Gene3D" id="2.30.30.110">
    <property type="match status" value="1"/>
</dbReference>